<dbReference type="Pfam" id="PF00759">
    <property type="entry name" value="Glyco_hydro_9"/>
    <property type="match status" value="1"/>
</dbReference>
<keyword evidence="12" id="KW-1185">Reference proteome</keyword>
<comment type="caution">
    <text evidence="11">The sequence shown here is derived from an EMBL/GenBank/DDBJ whole genome shotgun (WGS) entry which is preliminary data.</text>
</comment>
<feature type="domain" description="Glycoside hydrolase family 9" evidence="10">
    <location>
        <begin position="148"/>
        <end position="566"/>
    </location>
</feature>
<dbReference type="OrthoDB" id="10257085at2759"/>
<evidence type="ECO:0000256" key="1">
    <source>
        <dbReference type="ARBA" id="ARBA00000966"/>
    </source>
</evidence>
<comment type="catalytic activity">
    <reaction evidence="1 9">
        <text>Endohydrolysis of (1-&gt;4)-beta-D-glucosidic linkages in cellulose, lichenin and cereal beta-D-glucans.</text>
        <dbReference type="EC" id="3.2.1.4"/>
    </reaction>
</comment>
<comment type="similarity">
    <text evidence="2 8 9">Belongs to the glycosyl hydrolase 9 (cellulase E) family.</text>
</comment>
<dbReference type="PROSITE" id="PS00698">
    <property type="entry name" value="GH9_3"/>
    <property type="match status" value="1"/>
</dbReference>
<evidence type="ECO:0000256" key="7">
    <source>
        <dbReference type="ARBA" id="ARBA00023326"/>
    </source>
</evidence>
<protein>
    <recommendedName>
        <fullName evidence="9">Endoglucanase</fullName>
        <ecNumber evidence="9">3.2.1.4</ecNumber>
    </recommendedName>
</protein>
<evidence type="ECO:0000313" key="11">
    <source>
        <dbReference type="EMBL" id="OWF45592.1"/>
    </source>
</evidence>
<evidence type="ECO:0000256" key="8">
    <source>
        <dbReference type="PROSITE-ProRule" id="PRU10060"/>
    </source>
</evidence>
<dbReference type="InterPro" id="IPR008928">
    <property type="entry name" value="6-hairpin_glycosidase_sf"/>
</dbReference>
<evidence type="ECO:0000256" key="2">
    <source>
        <dbReference type="ARBA" id="ARBA00007072"/>
    </source>
</evidence>
<dbReference type="SUPFAM" id="SSF48208">
    <property type="entry name" value="Six-hairpin glycosidases"/>
    <property type="match status" value="1"/>
</dbReference>
<feature type="signal peptide" evidence="9">
    <location>
        <begin position="1"/>
        <end position="18"/>
    </location>
</feature>
<dbReference type="InterPro" id="IPR033126">
    <property type="entry name" value="Glyco_hydro_9_Asp/Glu_AS"/>
</dbReference>
<dbReference type="InterPro" id="IPR001701">
    <property type="entry name" value="Glyco_hydro_9"/>
</dbReference>
<dbReference type="Proteomes" id="UP000242188">
    <property type="component" value="Unassembled WGS sequence"/>
</dbReference>
<evidence type="ECO:0000313" key="12">
    <source>
        <dbReference type="Proteomes" id="UP000242188"/>
    </source>
</evidence>
<evidence type="ECO:0000256" key="4">
    <source>
        <dbReference type="ARBA" id="ARBA00023001"/>
    </source>
</evidence>
<feature type="active site" evidence="8">
    <location>
        <position position="545"/>
    </location>
</feature>
<gene>
    <name evidence="11" type="ORF">KP79_PYT21071</name>
</gene>
<evidence type="ECO:0000259" key="10">
    <source>
        <dbReference type="Pfam" id="PF00759"/>
    </source>
</evidence>
<organism evidence="11 12">
    <name type="scientific">Mizuhopecten yessoensis</name>
    <name type="common">Japanese scallop</name>
    <name type="synonym">Patinopecten yessoensis</name>
    <dbReference type="NCBI Taxonomy" id="6573"/>
    <lineage>
        <taxon>Eukaryota</taxon>
        <taxon>Metazoa</taxon>
        <taxon>Spiralia</taxon>
        <taxon>Lophotrochozoa</taxon>
        <taxon>Mollusca</taxon>
        <taxon>Bivalvia</taxon>
        <taxon>Autobranchia</taxon>
        <taxon>Pteriomorphia</taxon>
        <taxon>Pectinida</taxon>
        <taxon>Pectinoidea</taxon>
        <taxon>Pectinidae</taxon>
        <taxon>Mizuhopecten</taxon>
    </lineage>
</organism>
<dbReference type="EMBL" id="NEDP02004428">
    <property type="protein sequence ID" value="OWF45592.1"/>
    <property type="molecule type" value="Genomic_DNA"/>
</dbReference>
<dbReference type="Gene3D" id="1.50.10.10">
    <property type="match status" value="1"/>
</dbReference>
<reference evidence="11 12" key="1">
    <citation type="journal article" date="2017" name="Nat. Ecol. Evol.">
        <title>Scallop genome provides insights into evolution of bilaterian karyotype and development.</title>
        <authorList>
            <person name="Wang S."/>
            <person name="Zhang J."/>
            <person name="Jiao W."/>
            <person name="Li J."/>
            <person name="Xun X."/>
            <person name="Sun Y."/>
            <person name="Guo X."/>
            <person name="Huan P."/>
            <person name="Dong B."/>
            <person name="Zhang L."/>
            <person name="Hu X."/>
            <person name="Sun X."/>
            <person name="Wang J."/>
            <person name="Zhao C."/>
            <person name="Wang Y."/>
            <person name="Wang D."/>
            <person name="Huang X."/>
            <person name="Wang R."/>
            <person name="Lv J."/>
            <person name="Li Y."/>
            <person name="Zhang Z."/>
            <person name="Liu B."/>
            <person name="Lu W."/>
            <person name="Hui Y."/>
            <person name="Liang J."/>
            <person name="Zhou Z."/>
            <person name="Hou R."/>
            <person name="Li X."/>
            <person name="Liu Y."/>
            <person name="Li H."/>
            <person name="Ning X."/>
            <person name="Lin Y."/>
            <person name="Zhao L."/>
            <person name="Xing Q."/>
            <person name="Dou J."/>
            <person name="Li Y."/>
            <person name="Mao J."/>
            <person name="Guo H."/>
            <person name="Dou H."/>
            <person name="Li T."/>
            <person name="Mu C."/>
            <person name="Jiang W."/>
            <person name="Fu Q."/>
            <person name="Fu X."/>
            <person name="Miao Y."/>
            <person name="Liu J."/>
            <person name="Yu Q."/>
            <person name="Li R."/>
            <person name="Liao H."/>
            <person name="Li X."/>
            <person name="Kong Y."/>
            <person name="Jiang Z."/>
            <person name="Chourrout D."/>
            <person name="Li R."/>
            <person name="Bao Z."/>
        </authorList>
    </citation>
    <scope>NUCLEOTIDE SEQUENCE [LARGE SCALE GENOMIC DNA]</scope>
    <source>
        <strain evidence="11 12">PY_sf001</strain>
    </source>
</reference>
<evidence type="ECO:0000256" key="6">
    <source>
        <dbReference type="ARBA" id="ARBA00023295"/>
    </source>
</evidence>
<keyword evidence="6 8" id="KW-0326">Glycosidase</keyword>
<dbReference type="GO" id="GO:0008810">
    <property type="term" value="F:cellulase activity"/>
    <property type="evidence" value="ECO:0007669"/>
    <property type="project" value="UniProtKB-EC"/>
</dbReference>
<sequence length="580" mass="63792">MAIFAVVMLTCLLPCLHAMLPAMASVNLTNIHDWGTRFEGMFQFPIDEEVYGWEIKVHFNYPVILHLGEHKTTIYSTSADKRTFVLVNILSQGIMHANGTLSMTITGQYNRSTSDPPIAATATFVNLIHDEQVVASSPAAVASEKYNYAEVLEKSILFYEAQRSGKLPPTNRIPWRGDSAMNDRGQNGEDLTGGWFDAGDHIKFALPLASSVSMLAWGLVEFKDAYVGAGQLDNMYDSIRWPLEWMMKAHTGPNELYVQVGDVDLDHHFWGRPEDMKMARPAYKITAEKPGSDVAGEFAAAMAASYIAFKDKDPQFAADLLRHAREIYAFALQYNGTYSKSLPQSAGAAYGSSDYDDEMCWGGAWLYLATGEEKFLTDSKKYHHPGTSWGQSWGNKDIGCKVLLYNVTGEDKYKADITGTFTDWMPGGSLPYFKSGLAFRDQWGSLRHAANMAFVALVAAEHGINSDAYRAWAKSQIHIALGDTGRSFVVGFGVNPPSHPHHRASSCPSMPAPCSFEALTRPESSPHTVYGGLVGGPSQEGSYIDDRQDYKQNEVACDYNAGFQSAVAGLKHLSLTGQLA</sequence>
<keyword evidence="9" id="KW-0732">Signal</keyword>
<keyword evidence="4 9" id="KW-0136">Cellulose degradation</keyword>
<proteinExistence type="inferred from homology"/>
<evidence type="ECO:0000256" key="5">
    <source>
        <dbReference type="ARBA" id="ARBA00023277"/>
    </source>
</evidence>
<dbReference type="GO" id="GO:0030245">
    <property type="term" value="P:cellulose catabolic process"/>
    <property type="evidence" value="ECO:0007669"/>
    <property type="project" value="UniProtKB-KW"/>
</dbReference>
<dbReference type="EC" id="3.2.1.4" evidence="9"/>
<name>A0A210QA39_MIZYE</name>
<evidence type="ECO:0000256" key="3">
    <source>
        <dbReference type="ARBA" id="ARBA00022801"/>
    </source>
</evidence>
<keyword evidence="7 8" id="KW-0624">Polysaccharide degradation</keyword>
<evidence type="ECO:0000256" key="9">
    <source>
        <dbReference type="RuleBase" id="RU361166"/>
    </source>
</evidence>
<feature type="active site" evidence="8">
    <location>
        <position position="554"/>
    </location>
</feature>
<dbReference type="AlphaFoldDB" id="A0A210QA39"/>
<feature type="chain" id="PRO_5011829572" description="Endoglucanase" evidence="9">
    <location>
        <begin position="19"/>
        <end position="580"/>
    </location>
</feature>
<dbReference type="PANTHER" id="PTHR22298">
    <property type="entry name" value="ENDO-1,4-BETA-GLUCANASE"/>
    <property type="match status" value="1"/>
</dbReference>
<accession>A0A210QA39</accession>
<keyword evidence="3 8" id="KW-0378">Hydrolase</keyword>
<keyword evidence="5 8" id="KW-0119">Carbohydrate metabolism</keyword>
<dbReference type="InterPro" id="IPR012341">
    <property type="entry name" value="6hp_glycosidase-like_sf"/>
</dbReference>
<dbReference type="STRING" id="6573.A0A210QA39"/>